<evidence type="ECO:0000256" key="3">
    <source>
        <dbReference type="ARBA" id="ARBA00008242"/>
    </source>
</evidence>
<evidence type="ECO:0000256" key="4">
    <source>
        <dbReference type="ARBA" id="ARBA00015925"/>
    </source>
</evidence>
<dbReference type="InterPro" id="IPR045864">
    <property type="entry name" value="aa-tRNA-synth_II/BPL/LPL"/>
</dbReference>
<comment type="caution">
    <text evidence="6">The sequence shown here is derived from an EMBL/GenBank/DDBJ whole genome shotgun (WGS) entry which is preliminary data.</text>
</comment>
<evidence type="ECO:0000313" key="6">
    <source>
        <dbReference type="EMBL" id="KAK4111060.1"/>
    </source>
</evidence>
<dbReference type="GO" id="GO:0009249">
    <property type="term" value="P:protein lipoylation"/>
    <property type="evidence" value="ECO:0007669"/>
    <property type="project" value="InterPro"/>
</dbReference>
<dbReference type="PANTHER" id="PTHR12561">
    <property type="entry name" value="LIPOATE-PROTEIN LIGASE"/>
    <property type="match status" value="1"/>
</dbReference>
<dbReference type="CDD" id="cd16443">
    <property type="entry name" value="LplA"/>
    <property type="match status" value="1"/>
</dbReference>
<protein>
    <recommendedName>
        <fullName evidence="4">Putative lipoate-protein ligase A</fullName>
    </recommendedName>
</protein>
<name>A0AAN6QIV8_9PEZI</name>
<evidence type="ECO:0000256" key="2">
    <source>
        <dbReference type="ARBA" id="ARBA00005085"/>
    </source>
</evidence>
<sequence>MALTALSRHARRVPPTPKLYLKTAPTLQKRPFTQTLLERPVQIYRSTATDPYLNLSIEHCLLQRSHPDSTVLFLYANRPCVVIGRNQNPWLEVNLHLLREEQNASSSSNSTPIALVRRRSGGGAVFHDQGNINWSVICPPATFDRDKHAAMVVRALARLGVGGGVRVNGRHDIVMDVSEGNGTETTTFKVSGSAYKLTRTRSLHHGTCLLSSEHLGSISRVLRSPAERFIKARGVESVRSRIRNVGVGSAEFVDAVVGEFAGMYGAGEWKGVTVGEKEAFEVEEVVKGMKELTSPEWIFGQTPHFTFSTHPTEEDPRERPELPDWLPHGFRAHFTVRHGEIQSAAVSGLEYQDFVDEASQDALLSQGLVKKRLHHINDWTQTLTSASPVPVDAGKVGEWLNYMFGIKGPREEGGGAGQSAVDALDVAGSLPQEIR</sequence>
<comment type="function">
    <text evidence="1">Catalyzes both the ATP-dependent activation of exogenously supplied lipoate to lipoyl-AMP and the transfer of the activated lipoyl onto the lipoyl domains of lipoate-dependent enzymes.</text>
</comment>
<dbReference type="AlphaFoldDB" id="A0AAN6QIV8"/>
<comment type="pathway">
    <text evidence="2">Protein modification; protein lipoylation via exogenous pathway; protein N(6)-(lipoyl)lysine from lipoate: step 2/2.</text>
</comment>
<organism evidence="6 7">
    <name type="scientific">Canariomyces notabilis</name>
    <dbReference type="NCBI Taxonomy" id="2074819"/>
    <lineage>
        <taxon>Eukaryota</taxon>
        <taxon>Fungi</taxon>
        <taxon>Dikarya</taxon>
        <taxon>Ascomycota</taxon>
        <taxon>Pezizomycotina</taxon>
        <taxon>Sordariomycetes</taxon>
        <taxon>Sordariomycetidae</taxon>
        <taxon>Sordariales</taxon>
        <taxon>Chaetomiaceae</taxon>
        <taxon>Canariomyces</taxon>
    </lineage>
</organism>
<dbReference type="PROSITE" id="PS51733">
    <property type="entry name" value="BPL_LPL_CATALYTIC"/>
    <property type="match status" value="1"/>
</dbReference>
<feature type="domain" description="BPL/LPL catalytic" evidence="5">
    <location>
        <begin position="65"/>
        <end position="268"/>
    </location>
</feature>
<keyword evidence="7" id="KW-1185">Reference proteome</keyword>
<dbReference type="PANTHER" id="PTHR12561:SF3">
    <property type="entry name" value="LIPOYLTRANSFERASE 1, MITOCHONDRIAL"/>
    <property type="match status" value="1"/>
</dbReference>
<evidence type="ECO:0000259" key="5">
    <source>
        <dbReference type="PROSITE" id="PS51733"/>
    </source>
</evidence>
<dbReference type="Gene3D" id="3.30.930.10">
    <property type="entry name" value="Bira Bifunctional Protein, Domain 2"/>
    <property type="match status" value="1"/>
</dbReference>
<evidence type="ECO:0000256" key="1">
    <source>
        <dbReference type="ARBA" id="ARBA00003253"/>
    </source>
</evidence>
<dbReference type="GO" id="GO:0017118">
    <property type="term" value="F:lipoyltransferase activity"/>
    <property type="evidence" value="ECO:0007669"/>
    <property type="project" value="TreeGrafter"/>
</dbReference>
<evidence type="ECO:0000313" key="7">
    <source>
        <dbReference type="Proteomes" id="UP001302812"/>
    </source>
</evidence>
<dbReference type="GeneID" id="89937236"/>
<dbReference type="EMBL" id="MU853347">
    <property type="protein sequence ID" value="KAK4111060.1"/>
    <property type="molecule type" value="Genomic_DNA"/>
</dbReference>
<dbReference type="InterPro" id="IPR004562">
    <property type="entry name" value="LipoylTrfase_LipoateP_Ligase"/>
</dbReference>
<dbReference type="Proteomes" id="UP001302812">
    <property type="component" value="Unassembled WGS sequence"/>
</dbReference>
<comment type="similarity">
    <text evidence="3">Belongs to the LplA family.</text>
</comment>
<reference evidence="6" key="2">
    <citation type="submission" date="2023-05" db="EMBL/GenBank/DDBJ databases">
        <authorList>
            <consortium name="Lawrence Berkeley National Laboratory"/>
            <person name="Steindorff A."/>
            <person name="Hensen N."/>
            <person name="Bonometti L."/>
            <person name="Westerberg I."/>
            <person name="Brannstrom I.O."/>
            <person name="Guillou S."/>
            <person name="Cros-Aarteil S."/>
            <person name="Calhoun S."/>
            <person name="Haridas S."/>
            <person name="Kuo A."/>
            <person name="Mondo S."/>
            <person name="Pangilinan J."/>
            <person name="Riley R."/>
            <person name="Labutti K."/>
            <person name="Andreopoulos B."/>
            <person name="Lipzen A."/>
            <person name="Chen C."/>
            <person name="Yanf M."/>
            <person name="Daum C."/>
            <person name="Ng V."/>
            <person name="Clum A."/>
            <person name="Ohm R."/>
            <person name="Martin F."/>
            <person name="Silar P."/>
            <person name="Natvig D."/>
            <person name="Lalanne C."/>
            <person name="Gautier V."/>
            <person name="Ament-Velasquez S.L."/>
            <person name="Kruys A."/>
            <person name="Hutchinson M.I."/>
            <person name="Powell A.J."/>
            <person name="Barry K."/>
            <person name="Miller A.N."/>
            <person name="Grigoriev I.V."/>
            <person name="Debuchy R."/>
            <person name="Gladieux P."/>
            <person name="Thoren M.H."/>
            <person name="Johannesson H."/>
        </authorList>
    </citation>
    <scope>NUCLEOTIDE SEQUENCE</scope>
    <source>
        <strain evidence="6">CBS 508.74</strain>
    </source>
</reference>
<accession>A0AAN6QIV8</accession>
<gene>
    <name evidence="6" type="ORF">N656DRAFT_755932</name>
</gene>
<dbReference type="Pfam" id="PF21948">
    <property type="entry name" value="LplA-B_cat"/>
    <property type="match status" value="1"/>
</dbReference>
<dbReference type="SUPFAM" id="SSF55681">
    <property type="entry name" value="Class II aaRS and biotin synthetases"/>
    <property type="match status" value="1"/>
</dbReference>
<dbReference type="GO" id="GO:0005739">
    <property type="term" value="C:mitochondrion"/>
    <property type="evidence" value="ECO:0007669"/>
    <property type="project" value="TreeGrafter"/>
</dbReference>
<dbReference type="InterPro" id="IPR004143">
    <property type="entry name" value="BPL_LPL_catalytic"/>
</dbReference>
<proteinExistence type="inferred from homology"/>
<dbReference type="RefSeq" id="XP_064668630.1">
    <property type="nucleotide sequence ID" value="XM_064813111.1"/>
</dbReference>
<reference evidence="6" key="1">
    <citation type="journal article" date="2023" name="Mol. Phylogenet. Evol.">
        <title>Genome-scale phylogeny and comparative genomics of the fungal order Sordariales.</title>
        <authorList>
            <person name="Hensen N."/>
            <person name="Bonometti L."/>
            <person name="Westerberg I."/>
            <person name="Brannstrom I.O."/>
            <person name="Guillou S."/>
            <person name="Cros-Aarteil S."/>
            <person name="Calhoun S."/>
            <person name="Haridas S."/>
            <person name="Kuo A."/>
            <person name="Mondo S."/>
            <person name="Pangilinan J."/>
            <person name="Riley R."/>
            <person name="LaButti K."/>
            <person name="Andreopoulos B."/>
            <person name="Lipzen A."/>
            <person name="Chen C."/>
            <person name="Yan M."/>
            <person name="Daum C."/>
            <person name="Ng V."/>
            <person name="Clum A."/>
            <person name="Steindorff A."/>
            <person name="Ohm R.A."/>
            <person name="Martin F."/>
            <person name="Silar P."/>
            <person name="Natvig D.O."/>
            <person name="Lalanne C."/>
            <person name="Gautier V."/>
            <person name="Ament-Velasquez S.L."/>
            <person name="Kruys A."/>
            <person name="Hutchinson M.I."/>
            <person name="Powell A.J."/>
            <person name="Barry K."/>
            <person name="Miller A.N."/>
            <person name="Grigoriev I.V."/>
            <person name="Debuchy R."/>
            <person name="Gladieux P."/>
            <person name="Hiltunen Thoren M."/>
            <person name="Johannesson H."/>
        </authorList>
    </citation>
    <scope>NUCLEOTIDE SEQUENCE</scope>
    <source>
        <strain evidence="6">CBS 508.74</strain>
    </source>
</reference>